<protein>
    <recommendedName>
        <fullName evidence="4">Endonuclease/exonuclease/phosphatase domain-containing protein</fullName>
    </recommendedName>
</protein>
<comment type="caution">
    <text evidence="2">The sequence shown here is derived from an EMBL/GenBank/DDBJ whole genome shotgun (WGS) entry which is preliminary data.</text>
</comment>
<organism evidence="2 3">
    <name type="scientific">Symbiodinium necroappetens</name>
    <dbReference type="NCBI Taxonomy" id="1628268"/>
    <lineage>
        <taxon>Eukaryota</taxon>
        <taxon>Sar</taxon>
        <taxon>Alveolata</taxon>
        <taxon>Dinophyceae</taxon>
        <taxon>Suessiales</taxon>
        <taxon>Symbiodiniaceae</taxon>
        <taxon>Symbiodinium</taxon>
    </lineage>
</organism>
<dbReference type="Gene3D" id="1.20.5.340">
    <property type="match status" value="1"/>
</dbReference>
<evidence type="ECO:0000256" key="1">
    <source>
        <dbReference type="SAM" id="MobiDB-lite"/>
    </source>
</evidence>
<feature type="region of interest" description="Disordered" evidence="1">
    <location>
        <begin position="169"/>
        <end position="216"/>
    </location>
</feature>
<dbReference type="SUPFAM" id="SSF56219">
    <property type="entry name" value="DNase I-like"/>
    <property type="match status" value="1"/>
</dbReference>
<dbReference type="AlphaFoldDB" id="A0A812VG52"/>
<feature type="compositionally biased region" description="Basic and acidic residues" evidence="1">
    <location>
        <begin position="142"/>
        <end position="152"/>
    </location>
</feature>
<dbReference type="Gene3D" id="3.60.10.10">
    <property type="entry name" value="Endonuclease/exonuclease/phosphatase"/>
    <property type="match status" value="1"/>
</dbReference>
<dbReference type="Proteomes" id="UP000601435">
    <property type="component" value="Unassembled WGS sequence"/>
</dbReference>
<dbReference type="OrthoDB" id="413632at2759"/>
<dbReference type="EMBL" id="CAJNJA010029175">
    <property type="protein sequence ID" value="CAE7620814.1"/>
    <property type="molecule type" value="Genomic_DNA"/>
</dbReference>
<feature type="compositionally biased region" description="Basic and acidic residues" evidence="1">
    <location>
        <begin position="55"/>
        <end position="66"/>
    </location>
</feature>
<dbReference type="InterPro" id="IPR036691">
    <property type="entry name" value="Endo/exonu/phosph_ase_sf"/>
</dbReference>
<accession>A0A812VG52</accession>
<evidence type="ECO:0000313" key="2">
    <source>
        <dbReference type="EMBL" id="CAE7620814.1"/>
    </source>
</evidence>
<proteinExistence type="predicted"/>
<name>A0A812VG52_9DINO</name>
<feature type="compositionally biased region" description="Basic and acidic residues" evidence="1">
    <location>
        <begin position="198"/>
        <end position="207"/>
    </location>
</feature>
<feature type="region of interest" description="Disordered" evidence="1">
    <location>
        <begin position="128"/>
        <end position="152"/>
    </location>
</feature>
<evidence type="ECO:0000313" key="3">
    <source>
        <dbReference type="Proteomes" id="UP000601435"/>
    </source>
</evidence>
<feature type="region of interest" description="Disordered" evidence="1">
    <location>
        <begin position="1"/>
        <end position="75"/>
    </location>
</feature>
<reference evidence="2" key="1">
    <citation type="submission" date="2021-02" db="EMBL/GenBank/DDBJ databases">
        <authorList>
            <person name="Dougan E. K."/>
            <person name="Rhodes N."/>
            <person name="Thang M."/>
            <person name="Chan C."/>
        </authorList>
    </citation>
    <scope>NUCLEOTIDE SEQUENCE</scope>
</reference>
<evidence type="ECO:0008006" key="4">
    <source>
        <dbReference type="Google" id="ProtNLM"/>
    </source>
</evidence>
<sequence>MDGGEGGEVIPVPHTPTSIVAEEEDEENGQLDMAWDAAEEDQAQVDEGVGKRKRPEGFHRRRDESPTIRAAESEEGAVTSRELRLLLGQHMKEMRESWGSIEARIAVLEGEVKGHKRELHAIHTKLKASDQRTQQIQAKGDATSRRTDELEGKVQQLEQKLDDITKEREELKKNQQPNLALGGHDPWGEYLAKQGGKQGEREQRGDASKQSSLSEEDQRSLIIGGWLPDTRRLTIEDEARVIFENNSFENLLDGTKLVIFGPRRSFGILRFKVRENEDIAGVKARMWQVIQKVRADKHILPSTQGENDGKTMWASFLKTPEARKRSAMCSLTRRIVMQLASCNRNADGEVVNQNAMAPECFDIDWGTGTIWNGVLKIASATHRRDINRQDDYISLSQGWVDLRAVTTLTGASWTEANEETSLQVTSWNLGGQNLDKVAVALPTTGVFLIQEIARDEEGWRENESDTHFWLHHRHKDHWRGVGIGVSYEIFDSVIAKKGTRRGMAALVKLKDRGRIVLGSIHCHTGVTNKVYQQAVDEFWHELGGKWRHRPAVIGVDVNEQLRWSPDEIGEKGQASVVAGTANLNHILARSCSVGLSFSPPIPAHRTLPTHFPRDDEREGRQIDAVMGRMVSLGEVVVNSEARHKIGTDHAALQCSFLLKRHARRWPADSRARYVNRDLPDAPLVDASDIEKLARHFTALRPGKKYKDPPEVQQAIEAARASGDKATWKRVHRLRRQARRQWERERLAGILQGDWCAYRARKLEKEKKSGWWGRMLDGRSEEEITVDGTQALEQQDVWT</sequence>
<keyword evidence="3" id="KW-1185">Reference proteome</keyword>
<gene>
    <name evidence="2" type="ORF">SNEC2469_LOCUS17582</name>
</gene>